<protein>
    <recommendedName>
        <fullName evidence="1">Alpha-2-macroglobulin bait region domain-containing protein</fullName>
    </recommendedName>
</protein>
<evidence type="ECO:0000313" key="2">
    <source>
        <dbReference type="EMBL" id="PIO39052.1"/>
    </source>
</evidence>
<proteinExistence type="predicted"/>
<gene>
    <name evidence="2" type="ORF">AB205_0170840</name>
</gene>
<dbReference type="SUPFAM" id="SSF49373">
    <property type="entry name" value="Invasin/intimin cell-adhesion fragments"/>
    <property type="match status" value="1"/>
</dbReference>
<dbReference type="Gene3D" id="2.60.40.10">
    <property type="entry name" value="Immunoglobulins"/>
    <property type="match status" value="1"/>
</dbReference>
<dbReference type="EMBL" id="KV925007">
    <property type="protein sequence ID" value="PIO39052.1"/>
    <property type="molecule type" value="Genomic_DNA"/>
</dbReference>
<dbReference type="InterPro" id="IPR040839">
    <property type="entry name" value="MG4"/>
</dbReference>
<dbReference type="PANTHER" id="PTHR11412">
    <property type="entry name" value="MACROGLOBULIN / COMPLEMENT"/>
    <property type="match status" value="1"/>
</dbReference>
<accession>A0A2G9SG41</accession>
<sequence>MLPSAGTVLSATSQSSIFNVINKVSFVDAEGNYKAGIPYNGVIEVMDANDNPIPGIIVYLTCDNPSINNTLVTDDNGRVSFTLDTNGWEGQKALKARTNLQHSTSFSDDRSPRYGVAYLKIERFYSRSKSFLKLRSVYKVLPCDGQQEVLVEYIIKHTELKNETDNLDLHYMVTSKGSIQNFGSLEISLIGKNKGHYGKAILKLPLNAGKSSTLSTIVYIMLPDGNILADSANYKVQRCFKNKVSFGFSPEEVLPGSNVSLQVLAAPGSLCGLRVVDQSVVLMKPEKELTADKVFDLFSSRQSGVYDFRIRDPVNRCRPLDDGNRRYLLYARHRYHRNTDVDVHSLFEASKIISKIQYIPVKVKG</sequence>
<feature type="domain" description="Alpha-2-macroglobulin bait region" evidence="1">
    <location>
        <begin position="132"/>
        <end position="283"/>
    </location>
</feature>
<dbReference type="Proteomes" id="UP000228934">
    <property type="component" value="Unassembled WGS sequence"/>
</dbReference>
<organism evidence="2 3">
    <name type="scientific">Aquarana catesbeiana</name>
    <name type="common">American bullfrog</name>
    <name type="synonym">Rana catesbeiana</name>
    <dbReference type="NCBI Taxonomy" id="8400"/>
    <lineage>
        <taxon>Eukaryota</taxon>
        <taxon>Metazoa</taxon>
        <taxon>Chordata</taxon>
        <taxon>Craniata</taxon>
        <taxon>Vertebrata</taxon>
        <taxon>Euteleostomi</taxon>
        <taxon>Amphibia</taxon>
        <taxon>Batrachia</taxon>
        <taxon>Anura</taxon>
        <taxon>Neobatrachia</taxon>
        <taxon>Ranoidea</taxon>
        <taxon>Ranidae</taxon>
        <taxon>Aquarana</taxon>
    </lineage>
</organism>
<evidence type="ECO:0000259" key="1">
    <source>
        <dbReference type="SMART" id="SM01359"/>
    </source>
</evidence>
<dbReference type="InterPro" id="IPR013783">
    <property type="entry name" value="Ig-like_fold"/>
</dbReference>
<dbReference type="SMART" id="SM01359">
    <property type="entry name" value="A2M_N_2"/>
    <property type="match status" value="1"/>
</dbReference>
<dbReference type="Pfam" id="PF07703">
    <property type="entry name" value="A2M_BRD"/>
    <property type="match status" value="1"/>
</dbReference>
<keyword evidence="3" id="KW-1185">Reference proteome</keyword>
<dbReference type="InterPro" id="IPR011625">
    <property type="entry name" value="A2M_N_BRD"/>
</dbReference>
<dbReference type="Gene3D" id="2.60.40.1930">
    <property type="match status" value="1"/>
</dbReference>
<dbReference type="Pfam" id="PF17789">
    <property type="entry name" value="MG4"/>
    <property type="match status" value="1"/>
</dbReference>
<dbReference type="InterPro" id="IPR008964">
    <property type="entry name" value="Invasin/intimin_cell_adhesion"/>
</dbReference>
<dbReference type="OrthoDB" id="9998011at2759"/>
<reference evidence="3" key="1">
    <citation type="journal article" date="2017" name="Nat. Commun.">
        <title>The North American bullfrog draft genome provides insight into hormonal regulation of long noncoding RNA.</title>
        <authorList>
            <person name="Hammond S.A."/>
            <person name="Warren R.L."/>
            <person name="Vandervalk B.P."/>
            <person name="Kucuk E."/>
            <person name="Khan H."/>
            <person name="Gibb E.A."/>
            <person name="Pandoh P."/>
            <person name="Kirk H."/>
            <person name="Zhao Y."/>
            <person name="Jones M."/>
            <person name="Mungall A.J."/>
            <person name="Coope R."/>
            <person name="Pleasance S."/>
            <person name="Moore R.A."/>
            <person name="Holt R.A."/>
            <person name="Round J.M."/>
            <person name="Ohora S."/>
            <person name="Walle B.V."/>
            <person name="Veldhoen N."/>
            <person name="Helbing C.C."/>
            <person name="Birol I."/>
        </authorList>
    </citation>
    <scope>NUCLEOTIDE SEQUENCE [LARGE SCALE GENOMIC DNA]</scope>
</reference>
<evidence type="ECO:0000313" key="3">
    <source>
        <dbReference type="Proteomes" id="UP000228934"/>
    </source>
</evidence>
<dbReference type="PANTHER" id="PTHR11412:SF182">
    <property type="entry name" value="ALPHA-2-MACROGLOBULIN-LIKE PROTEIN 1"/>
    <property type="match status" value="1"/>
</dbReference>
<dbReference type="Gene3D" id="6.20.50.160">
    <property type="match status" value="1"/>
</dbReference>
<name>A0A2G9SG41_AQUCT</name>
<dbReference type="AlphaFoldDB" id="A0A2G9SG41"/>
<dbReference type="InterPro" id="IPR050473">
    <property type="entry name" value="A2M/Complement_sys"/>
</dbReference>